<comment type="caution">
    <text evidence="4">The sequence shown here is derived from an EMBL/GenBank/DDBJ whole genome shotgun (WGS) entry which is preliminary data.</text>
</comment>
<dbReference type="EMBL" id="NCVQ01000007">
    <property type="protein sequence ID" value="PWZ18709.1"/>
    <property type="molecule type" value="Genomic_DNA"/>
</dbReference>
<accession>A0A3L6ECF9</accession>
<organism evidence="4">
    <name type="scientific">Zea mays</name>
    <name type="common">Maize</name>
    <dbReference type="NCBI Taxonomy" id="4577"/>
    <lineage>
        <taxon>Eukaryota</taxon>
        <taxon>Viridiplantae</taxon>
        <taxon>Streptophyta</taxon>
        <taxon>Embryophyta</taxon>
        <taxon>Tracheophyta</taxon>
        <taxon>Spermatophyta</taxon>
        <taxon>Magnoliopsida</taxon>
        <taxon>Liliopsida</taxon>
        <taxon>Poales</taxon>
        <taxon>Poaceae</taxon>
        <taxon>PACMAD clade</taxon>
        <taxon>Panicoideae</taxon>
        <taxon>Andropogonodae</taxon>
        <taxon>Andropogoneae</taxon>
        <taxon>Tripsacinae</taxon>
        <taxon>Zea</taxon>
    </lineage>
</organism>
<sequence length="202" mass="21944">MRSSLLPESPYVPSAPRLRQGCCWLQTLICIHRPPPFVFLHGSSAEAACSAAAALFLLYWRAHEAIGVVRRAFVSGMRPDSFKAVQVLTACARVADLETGEAVWRAAQQEEGVTESVFVATTALDLYVKCGEMEKARAVFDEMKNKDAVAWSAIVRGYASNEHPREALDLFFAMEVEGAKPDCYTAVGALSACTRLGALDLG</sequence>
<evidence type="ECO:0000256" key="2">
    <source>
        <dbReference type="ARBA" id="ARBA00022946"/>
    </source>
</evidence>
<dbReference type="Pfam" id="PF01535">
    <property type="entry name" value="PPR"/>
    <property type="match status" value="2"/>
</dbReference>
<name>A0A3L6ECF9_MAIZE</name>
<keyword evidence="2" id="KW-0809">Transit peptide</keyword>
<dbReference type="InterPro" id="IPR011990">
    <property type="entry name" value="TPR-like_helical_dom_sf"/>
</dbReference>
<keyword evidence="1" id="KW-0677">Repeat</keyword>
<dbReference type="GO" id="GO:0003723">
    <property type="term" value="F:RNA binding"/>
    <property type="evidence" value="ECO:0007669"/>
    <property type="project" value="InterPro"/>
</dbReference>
<feature type="repeat" description="PPR" evidence="3">
    <location>
        <begin position="116"/>
        <end position="146"/>
    </location>
</feature>
<dbReference type="InterPro" id="IPR002885">
    <property type="entry name" value="PPR_rpt"/>
</dbReference>
<protein>
    <submittedName>
        <fullName evidence="4">Putative pentatricopeptide repeat-containing protein</fullName>
    </submittedName>
</protein>
<evidence type="ECO:0000313" key="4">
    <source>
        <dbReference type="EMBL" id="PWZ18709.1"/>
    </source>
</evidence>
<feature type="repeat" description="PPR" evidence="3">
    <location>
        <begin position="147"/>
        <end position="181"/>
    </location>
</feature>
<dbReference type="AlphaFoldDB" id="A0A3L6ECF9"/>
<evidence type="ECO:0000256" key="1">
    <source>
        <dbReference type="ARBA" id="ARBA00022737"/>
    </source>
</evidence>
<dbReference type="InterPro" id="IPR046960">
    <property type="entry name" value="PPR_At4g14850-like_plant"/>
</dbReference>
<dbReference type="PANTHER" id="PTHR47926">
    <property type="entry name" value="PENTATRICOPEPTIDE REPEAT-CONTAINING PROTEIN"/>
    <property type="match status" value="1"/>
</dbReference>
<dbReference type="Gene3D" id="1.25.40.10">
    <property type="entry name" value="Tetratricopeptide repeat domain"/>
    <property type="match status" value="1"/>
</dbReference>
<dbReference type="FunFam" id="1.25.40.10:FF:000450">
    <property type="entry name" value="Putative pentatricopeptide repeat-containing protein"/>
    <property type="match status" value="1"/>
</dbReference>
<dbReference type="NCBIfam" id="TIGR00756">
    <property type="entry name" value="PPR"/>
    <property type="match status" value="2"/>
</dbReference>
<reference evidence="4" key="1">
    <citation type="journal article" date="2018" name="Nat. Genet.">
        <title>Extensive intraspecific gene order and gene structural variations between Mo17 and other maize genomes.</title>
        <authorList>
            <person name="Sun S."/>
            <person name="Zhou Y."/>
            <person name="Chen J."/>
            <person name="Shi J."/>
            <person name="Zhao H."/>
            <person name="Zhao H."/>
            <person name="Song W."/>
            <person name="Zhang M."/>
            <person name="Cui Y."/>
            <person name="Dong X."/>
            <person name="Liu H."/>
            <person name="Ma X."/>
            <person name="Jiao Y."/>
            <person name="Wang B."/>
            <person name="Wei X."/>
            <person name="Stein J.C."/>
            <person name="Glaubitz J.C."/>
            <person name="Lu F."/>
            <person name="Yu G."/>
            <person name="Liang C."/>
            <person name="Fengler K."/>
            <person name="Li B."/>
            <person name="Rafalski A."/>
            <person name="Schnable P.S."/>
            <person name="Ware D.H."/>
            <person name="Buckler E.S."/>
            <person name="Lai J."/>
        </authorList>
    </citation>
    <scope>NUCLEOTIDE SEQUENCE [LARGE SCALE GENOMIC DNA]</scope>
    <source>
        <tissue evidence="4">Seedling</tissue>
    </source>
</reference>
<evidence type="ECO:0000256" key="3">
    <source>
        <dbReference type="PROSITE-ProRule" id="PRU00708"/>
    </source>
</evidence>
<gene>
    <name evidence="4" type="primary">PCMP-H84_1</name>
    <name evidence="4" type="ORF">Zm00014a_024047</name>
</gene>
<dbReference type="GO" id="GO:0009451">
    <property type="term" value="P:RNA modification"/>
    <property type="evidence" value="ECO:0007669"/>
    <property type="project" value="InterPro"/>
</dbReference>
<dbReference type="Proteomes" id="UP000251960">
    <property type="component" value="Chromosome 6"/>
</dbReference>
<dbReference type="PROSITE" id="PS51375">
    <property type="entry name" value="PPR"/>
    <property type="match status" value="2"/>
</dbReference>
<proteinExistence type="predicted"/>